<dbReference type="Proteomes" id="UP000321405">
    <property type="component" value="Unassembled WGS sequence"/>
</dbReference>
<evidence type="ECO:0000313" key="3">
    <source>
        <dbReference type="Proteomes" id="UP000321405"/>
    </source>
</evidence>
<reference evidence="2 3" key="1">
    <citation type="submission" date="2019-07" db="EMBL/GenBank/DDBJ databases">
        <title>Whole genome shotgun sequence of Swaminathania salitolerans NBRC 104436.</title>
        <authorList>
            <person name="Hosoyama A."/>
            <person name="Uohara A."/>
            <person name="Ohji S."/>
            <person name="Ichikawa N."/>
        </authorList>
    </citation>
    <scope>NUCLEOTIDE SEQUENCE [LARGE SCALE GENOMIC DNA]</scope>
    <source>
        <strain evidence="2 3">NBRC 104436</strain>
    </source>
</reference>
<dbReference type="AlphaFoldDB" id="A0A511BNQ9"/>
<evidence type="ECO:0000313" key="2">
    <source>
        <dbReference type="EMBL" id="GEL01702.1"/>
    </source>
</evidence>
<comment type="caution">
    <text evidence="2">The sequence shown here is derived from an EMBL/GenBank/DDBJ whole genome shotgun (WGS) entry which is preliminary data.</text>
</comment>
<proteinExistence type="predicted"/>
<evidence type="ECO:0000256" key="1">
    <source>
        <dbReference type="SAM" id="MobiDB-lite"/>
    </source>
</evidence>
<organism evidence="2 3">
    <name type="scientific">Swaminathania salitolerans</name>
    <dbReference type="NCBI Taxonomy" id="182838"/>
    <lineage>
        <taxon>Bacteria</taxon>
        <taxon>Pseudomonadati</taxon>
        <taxon>Pseudomonadota</taxon>
        <taxon>Alphaproteobacteria</taxon>
        <taxon>Acetobacterales</taxon>
        <taxon>Acetobacteraceae</taxon>
        <taxon>Swaminathania</taxon>
    </lineage>
</organism>
<name>A0A511BNQ9_9PROT</name>
<sequence>MITAGLVSAGLFFGAQGASAREITDLEASKLTLDALTATPVAHHVTHHSHHSASHRHSAASHHQATSRHSLVHTVVYHAKPSSTHGKKRHSRHHG</sequence>
<accession>A0A511BNQ9</accession>
<gene>
    <name evidence="2" type="ORF">SSA02_08650</name>
</gene>
<keyword evidence="3" id="KW-1185">Reference proteome</keyword>
<dbReference type="EMBL" id="BJVC01000002">
    <property type="protein sequence ID" value="GEL01702.1"/>
    <property type="molecule type" value="Genomic_DNA"/>
</dbReference>
<feature type="region of interest" description="Disordered" evidence="1">
    <location>
        <begin position="43"/>
        <end position="95"/>
    </location>
</feature>
<feature type="compositionally biased region" description="Basic residues" evidence="1">
    <location>
        <begin position="85"/>
        <end position="95"/>
    </location>
</feature>
<feature type="compositionally biased region" description="Basic residues" evidence="1">
    <location>
        <begin position="44"/>
        <end position="60"/>
    </location>
</feature>
<protein>
    <submittedName>
        <fullName evidence="2">Uncharacterized protein</fullName>
    </submittedName>
</protein>